<name>A0ABR6RKD7_9BURK</name>
<feature type="region of interest" description="Disordered" evidence="1">
    <location>
        <begin position="121"/>
        <end position="142"/>
    </location>
</feature>
<proteinExistence type="predicted"/>
<dbReference type="EMBL" id="JACHKZ010000033">
    <property type="protein sequence ID" value="MBB6579604.1"/>
    <property type="molecule type" value="Genomic_DNA"/>
</dbReference>
<dbReference type="Proteomes" id="UP000562492">
    <property type="component" value="Unassembled WGS sequence"/>
</dbReference>
<evidence type="ECO:0000256" key="1">
    <source>
        <dbReference type="SAM" id="MobiDB-lite"/>
    </source>
</evidence>
<evidence type="ECO:0008006" key="4">
    <source>
        <dbReference type="Google" id="ProtNLM"/>
    </source>
</evidence>
<evidence type="ECO:0000313" key="2">
    <source>
        <dbReference type="EMBL" id="MBB6579604.1"/>
    </source>
</evidence>
<protein>
    <recommendedName>
        <fullName evidence="4">Terminase</fullName>
    </recommendedName>
</protein>
<organism evidence="2 3">
    <name type="scientific">Comamonas odontotermitis</name>
    <dbReference type="NCBI Taxonomy" id="379895"/>
    <lineage>
        <taxon>Bacteria</taxon>
        <taxon>Pseudomonadati</taxon>
        <taxon>Pseudomonadota</taxon>
        <taxon>Betaproteobacteria</taxon>
        <taxon>Burkholderiales</taxon>
        <taxon>Comamonadaceae</taxon>
        <taxon>Comamonas</taxon>
    </lineage>
</organism>
<gene>
    <name evidence="2" type="ORF">HNP33_003718</name>
</gene>
<accession>A0ABR6RKD7</accession>
<feature type="compositionally biased region" description="Polar residues" evidence="1">
    <location>
        <begin position="121"/>
        <end position="137"/>
    </location>
</feature>
<keyword evidence="3" id="KW-1185">Reference proteome</keyword>
<dbReference type="RefSeq" id="WP_184711091.1">
    <property type="nucleotide sequence ID" value="NZ_JACHKZ010000033.1"/>
</dbReference>
<evidence type="ECO:0000313" key="3">
    <source>
        <dbReference type="Proteomes" id="UP000562492"/>
    </source>
</evidence>
<sequence length="149" mass="16808">MAQRGRKSAAQIAVAAQVGPITHENRLIPSAHLSDAEQVVWARLVNDHPASAFTETHRDMLELYCQHIIQAQVLTDEIQAFDRAWLADDDGLKRYDRMLTMREREVRSASSLATRLRITRQATTDPKTVGRANSSVGRSRKPWEMTIDG</sequence>
<reference evidence="2 3" key="1">
    <citation type="submission" date="2020-08" db="EMBL/GenBank/DDBJ databases">
        <title>Functional genomics of gut bacteria from endangered species of beetles.</title>
        <authorList>
            <person name="Carlos-Shanley C."/>
        </authorList>
    </citation>
    <scope>NUCLEOTIDE SEQUENCE [LARGE SCALE GENOMIC DNA]</scope>
    <source>
        <strain evidence="2 3">S00124</strain>
    </source>
</reference>
<comment type="caution">
    <text evidence="2">The sequence shown here is derived from an EMBL/GenBank/DDBJ whole genome shotgun (WGS) entry which is preliminary data.</text>
</comment>